<dbReference type="Proteomes" id="UP000049983">
    <property type="component" value="Unassembled WGS sequence"/>
</dbReference>
<dbReference type="EMBL" id="CXWC01000001">
    <property type="protein sequence ID" value="CTQ64543.1"/>
    <property type="molecule type" value="Genomic_DNA"/>
</dbReference>
<keyword evidence="2" id="KW-1185">Reference proteome</keyword>
<accession>A0A0M6Z8Z1</accession>
<name>A0A0M6Z8Z1_9HYPH</name>
<evidence type="ECO:0000313" key="2">
    <source>
        <dbReference type="Proteomes" id="UP000049983"/>
    </source>
</evidence>
<sequence>MGAHSACISSRGKIMTGRSTDYRTLNDGSIDLAFYDKRARAIRSNDAYNILGLLFSILRSSCSSLFSKSGNTFRNAKRTAQGTEDPVSLAVS</sequence>
<reference evidence="2" key="1">
    <citation type="submission" date="2015-07" db="EMBL/GenBank/DDBJ databases">
        <authorList>
            <person name="Rodrigo-Torres Lidia"/>
            <person name="Arahal R.David."/>
        </authorList>
    </citation>
    <scope>NUCLEOTIDE SEQUENCE [LARGE SCALE GENOMIC DNA]</scope>
    <source>
        <strain evidence="2">CECT 5096</strain>
    </source>
</reference>
<organism evidence="1 2">
    <name type="scientific">Roseibium album</name>
    <dbReference type="NCBI Taxonomy" id="311410"/>
    <lineage>
        <taxon>Bacteria</taxon>
        <taxon>Pseudomonadati</taxon>
        <taxon>Pseudomonadota</taxon>
        <taxon>Alphaproteobacteria</taxon>
        <taxon>Hyphomicrobiales</taxon>
        <taxon>Stappiaceae</taxon>
        <taxon>Roseibium</taxon>
    </lineage>
</organism>
<proteinExistence type="predicted"/>
<protein>
    <submittedName>
        <fullName evidence="1">Uncharacterized protein</fullName>
    </submittedName>
</protein>
<gene>
    <name evidence="1" type="ORF">LA5096_00428</name>
</gene>
<dbReference type="AlphaFoldDB" id="A0A0M6Z8Z1"/>
<evidence type="ECO:0000313" key="1">
    <source>
        <dbReference type="EMBL" id="CTQ64543.1"/>
    </source>
</evidence>